<accession>A0ABX7NN43</accession>
<evidence type="ECO:0000313" key="2">
    <source>
        <dbReference type="EMBL" id="QSQ19779.1"/>
    </source>
</evidence>
<dbReference type="InterPro" id="IPR025495">
    <property type="entry name" value="DUF4386"/>
</dbReference>
<sequence>MRAERFVGWVMLLFPLAVNVPFGLLATRFGYPDVLRQPAAQVLTRFAEAGPSLVWTWYAYALLVVPYLAAVVLLPRILNDAASTVLRVATVLGVLSCAVQLFGLLRWTFVVPALASSYVAPGTDEATRRALEVAFTVQHQLFGVMLGEHVGQLFLAGWTASTCLAWVRAGRGRLVAGLGALAALLFLVGLVDGLATVLPLSPRLLAQVPVAAFGLWCLWSLSTGIQLLRHGARAPVVRTHAPLRPPANVA</sequence>
<name>A0ABX7NN43_9BACT</name>
<keyword evidence="1" id="KW-1133">Transmembrane helix</keyword>
<evidence type="ECO:0000313" key="3">
    <source>
        <dbReference type="Proteomes" id="UP000662747"/>
    </source>
</evidence>
<feature type="transmembrane region" description="Helical" evidence="1">
    <location>
        <begin position="85"/>
        <end position="109"/>
    </location>
</feature>
<feature type="transmembrane region" description="Helical" evidence="1">
    <location>
        <begin position="57"/>
        <end position="78"/>
    </location>
</feature>
<feature type="transmembrane region" description="Helical" evidence="1">
    <location>
        <begin position="204"/>
        <end position="228"/>
    </location>
</feature>
<dbReference type="Proteomes" id="UP000662747">
    <property type="component" value="Chromosome"/>
</dbReference>
<reference evidence="2 3" key="1">
    <citation type="submission" date="2021-02" db="EMBL/GenBank/DDBJ databases">
        <title>De Novo genome assembly of isolated myxobacteria.</title>
        <authorList>
            <person name="Stevens D.C."/>
        </authorList>
    </citation>
    <scope>NUCLEOTIDE SEQUENCE [LARGE SCALE GENOMIC DNA]</scope>
    <source>
        <strain evidence="3">SCPEA02</strain>
    </source>
</reference>
<dbReference type="RefSeq" id="WP_206721361.1">
    <property type="nucleotide sequence ID" value="NZ_CP071090.1"/>
</dbReference>
<organism evidence="2 3">
    <name type="scientific">Pyxidicoccus parkwayensis</name>
    <dbReference type="NCBI Taxonomy" id="2813578"/>
    <lineage>
        <taxon>Bacteria</taxon>
        <taxon>Pseudomonadati</taxon>
        <taxon>Myxococcota</taxon>
        <taxon>Myxococcia</taxon>
        <taxon>Myxococcales</taxon>
        <taxon>Cystobacterineae</taxon>
        <taxon>Myxococcaceae</taxon>
        <taxon>Pyxidicoccus</taxon>
    </lineage>
</organism>
<keyword evidence="1" id="KW-0472">Membrane</keyword>
<feature type="transmembrane region" description="Helical" evidence="1">
    <location>
        <begin position="174"/>
        <end position="198"/>
    </location>
</feature>
<keyword evidence="1" id="KW-0812">Transmembrane</keyword>
<dbReference type="EMBL" id="CP071090">
    <property type="protein sequence ID" value="QSQ19779.1"/>
    <property type="molecule type" value="Genomic_DNA"/>
</dbReference>
<keyword evidence="3" id="KW-1185">Reference proteome</keyword>
<evidence type="ECO:0000256" key="1">
    <source>
        <dbReference type="SAM" id="Phobius"/>
    </source>
</evidence>
<feature type="transmembrane region" description="Helical" evidence="1">
    <location>
        <begin position="149"/>
        <end position="167"/>
    </location>
</feature>
<dbReference type="Pfam" id="PF14329">
    <property type="entry name" value="DUF4386"/>
    <property type="match status" value="1"/>
</dbReference>
<proteinExistence type="predicted"/>
<protein>
    <submittedName>
        <fullName evidence="2">DUF4386 domain-containing protein</fullName>
    </submittedName>
</protein>
<gene>
    <name evidence="2" type="ORF">JY651_31405</name>
</gene>